<keyword evidence="7 12" id="KW-0328">Glycosyltransferase</keyword>
<dbReference type="InterPro" id="IPR027277">
    <property type="entry name" value="NadC/ModD"/>
</dbReference>
<sequence>MIDAGLQAVGGNVEALQTQIRAWLAEDVGAGDVTSWSTIPATSRSKAVIHAKESGIIAGVPIAKLVFQIVDPTLVFHALVSDGRFVERGTVLAEVEGSTHSLLTGERLALNLMQRLSGIATKTRAFVDALDGLPTRLVDTRKTTPGHRLLEKYAVRVGGGANHRFGLYDAVMIKDNHIKGAGGITQAVQSARRQIPHTMKIEVETESLPQVEEALDCGADIIMLDNMTPDRMKEAVAKIKSRSPHVIVEASGGVRLDTVRTIAESGVDVISVGGLTYSFQSLDISLDLNEKKGGSSE</sequence>
<evidence type="ECO:0000256" key="10">
    <source>
        <dbReference type="ARBA" id="ARBA00047445"/>
    </source>
</evidence>
<evidence type="ECO:0000256" key="11">
    <source>
        <dbReference type="ARBA" id="ARBA00069173"/>
    </source>
</evidence>
<feature type="domain" description="Quinolinate phosphoribosyl transferase N-terminal" evidence="14">
    <location>
        <begin position="32"/>
        <end position="117"/>
    </location>
</feature>
<dbReference type="InterPro" id="IPR002638">
    <property type="entry name" value="Quinolinate_PRibosylTrfase_C"/>
</dbReference>
<organism evidence="15 16">
    <name type="scientific">Paenibacillus phyllosphaerae</name>
    <dbReference type="NCBI Taxonomy" id="274593"/>
    <lineage>
        <taxon>Bacteria</taxon>
        <taxon>Bacillati</taxon>
        <taxon>Bacillota</taxon>
        <taxon>Bacilli</taxon>
        <taxon>Bacillales</taxon>
        <taxon>Paenibacillaceae</taxon>
        <taxon>Paenibacillus</taxon>
    </lineage>
</organism>
<dbReference type="InterPro" id="IPR036068">
    <property type="entry name" value="Nicotinate_pribotase-like_C"/>
</dbReference>
<comment type="similarity">
    <text evidence="3 12">Belongs to the NadC/ModD family.</text>
</comment>
<dbReference type="EMBL" id="JACHXK010000026">
    <property type="protein sequence ID" value="MBB3114138.1"/>
    <property type="molecule type" value="Genomic_DNA"/>
</dbReference>
<evidence type="ECO:0000256" key="4">
    <source>
        <dbReference type="ARBA" id="ARBA00011218"/>
    </source>
</evidence>
<evidence type="ECO:0000256" key="2">
    <source>
        <dbReference type="ARBA" id="ARBA00004893"/>
    </source>
</evidence>
<dbReference type="PANTHER" id="PTHR32179">
    <property type="entry name" value="NICOTINATE-NUCLEOTIDE PYROPHOSPHORYLASE [CARBOXYLATING]"/>
    <property type="match status" value="1"/>
</dbReference>
<dbReference type="RefSeq" id="WP_183604185.1">
    <property type="nucleotide sequence ID" value="NZ_JACHXK010000026.1"/>
</dbReference>
<keyword evidence="16" id="KW-1185">Reference proteome</keyword>
<dbReference type="SUPFAM" id="SSF54675">
    <property type="entry name" value="Nicotinate/Quinolinate PRTase N-terminal domain-like"/>
    <property type="match status" value="1"/>
</dbReference>
<proteinExistence type="inferred from homology"/>
<evidence type="ECO:0000256" key="7">
    <source>
        <dbReference type="ARBA" id="ARBA00022676"/>
    </source>
</evidence>
<dbReference type="Gene3D" id="3.90.1170.20">
    <property type="entry name" value="Quinolinate phosphoribosyl transferase, N-terminal domain"/>
    <property type="match status" value="1"/>
</dbReference>
<dbReference type="GO" id="GO:0009435">
    <property type="term" value="P:NAD+ biosynthetic process"/>
    <property type="evidence" value="ECO:0007669"/>
    <property type="project" value="UniProtKB-UniPathway"/>
</dbReference>
<dbReference type="Proteomes" id="UP000570361">
    <property type="component" value="Unassembled WGS sequence"/>
</dbReference>
<dbReference type="InterPro" id="IPR037128">
    <property type="entry name" value="Quinolinate_PRibosylTase_N_sf"/>
</dbReference>
<dbReference type="InterPro" id="IPR013785">
    <property type="entry name" value="Aldolase_TIM"/>
</dbReference>
<dbReference type="FunFam" id="3.20.20.70:FF:000030">
    <property type="entry name" value="Nicotinate-nucleotide pyrophosphorylase, carboxylating"/>
    <property type="match status" value="1"/>
</dbReference>
<keyword evidence="8 12" id="KW-0808">Transferase</keyword>
<evidence type="ECO:0000259" key="13">
    <source>
        <dbReference type="Pfam" id="PF01729"/>
    </source>
</evidence>
<evidence type="ECO:0000256" key="8">
    <source>
        <dbReference type="ARBA" id="ARBA00022679"/>
    </source>
</evidence>
<name>A0A7W5B4A6_9BACL</name>
<comment type="catalytic activity">
    <reaction evidence="10">
        <text>nicotinate beta-D-ribonucleotide + CO2 + diphosphate = quinolinate + 5-phospho-alpha-D-ribose 1-diphosphate + 2 H(+)</text>
        <dbReference type="Rhea" id="RHEA:12733"/>
        <dbReference type="ChEBI" id="CHEBI:15378"/>
        <dbReference type="ChEBI" id="CHEBI:16526"/>
        <dbReference type="ChEBI" id="CHEBI:29959"/>
        <dbReference type="ChEBI" id="CHEBI:33019"/>
        <dbReference type="ChEBI" id="CHEBI:57502"/>
        <dbReference type="ChEBI" id="CHEBI:58017"/>
        <dbReference type="EC" id="2.4.2.19"/>
    </reaction>
</comment>
<protein>
    <recommendedName>
        <fullName evidence="11">Probable nicotinate-nucleotide pyrophosphorylase [carboxylating]</fullName>
        <ecNumber evidence="5">2.4.2.19</ecNumber>
    </recommendedName>
    <alternativeName>
        <fullName evidence="9">Quinolinate phosphoribosyltransferase [decarboxylating]</fullName>
    </alternativeName>
</protein>
<gene>
    <name evidence="15" type="ORF">FHS18_006254</name>
</gene>
<dbReference type="EC" id="2.4.2.19" evidence="5"/>
<dbReference type="PANTHER" id="PTHR32179:SF3">
    <property type="entry name" value="NICOTINATE-NUCLEOTIDE PYROPHOSPHORYLASE [CARBOXYLATING]"/>
    <property type="match status" value="1"/>
</dbReference>
<dbReference type="Gene3D" id="3.20.20.70">
    <property type="entry name" value="Aldolase class I"/>
    <property type="match status" value="1"/>
</dbReference>
<evidence type="ECO:0000259" key="14">
    <source>
        <dbReference type="Pfam" id="PF02749"/>
    </source>
</evidence>
<comment type="subunit">
    <text evidence="4">Hexamer formed by 3 homodimers.</text>
</comment>
<comment type="function">
    <text evidence="1">Involved in the catabolism of quinolinic acid (QA).</text>
</comment>
<evidence type="ECO:0000256" key="3">
    <source>
        <dbReference type="ARBA" id="ARBA00009400"/>
    </source>
</evidence>
<dbReference type="Pfam" id="PF02749">
    <property type="entry name" value="QRPTase_N"/>
    <property type="match status" value="1"/>
</dbReference>
<keyword evidence="6" id="KW-0662">Pyridine nucleotide biosynthesis</keyword>
<reference evidence="15 16" key="1">
    <citation type="submission" date="2020-08" db="EMBL/GenBank/DDBJ databases">
        <title>Genomic Encyclopedia of Type Strains, Phase III (KMG-III): the genomes of soil and plant-associated and newly described type strains.</title>
        <authorList>
            <person name="Whitman W."/>
        </authorList>
    </citation>
    <scope>NUCLEOTIDE SEQUENCE [LARGE SCALE GENOMIC DNA]</scope>
    <source>
        <strain evidence="15 16">CECT 5862</strain>
    </source>
</reference>
<dbReference type="PIRSF" id="PIRSF006250">
    <property type="entry name" value="NadC_ModD"/>
    <property type="match status" value="1"/>
</dbReference>
<evidence type="ECO:0000313" key="15">
    <source>
        <dbReference type="EMBL" id="MBB3114138.1"/>
    </source>
</evidence>
<dbReference type="GO" id="GO:0005737">
    <property type="term" value="C:cytoplasm"/>
    <property type="evidence" value="ECO:0007669"/>
    <property type="project" value="TreeGrafter"/>
</dbReference>
<comment type="pathway">
    <text evidence="2">Cofactor biosynthesis; NAD(+) biosynthesis; nicotinate D-ribonucleotide from quinolinate: step 1/1.</text>
</comment>
<dbReference type="FunFam" id="3.90.1170.20:FF:000001">
    <property type="entry name" value="Nicotinate-nucleotide diphosphorylase (Carboxylating)"/>
    <property type="match status" value="1"/>
</dbReference>
<evidence type="ECO:0000256" key="12">
    <source>
        <dbReference type="PIRNR" id="PIRNR006250"/>
    </source>
</evidence>
<evidence type="ECO:0000256" key="9">
    <source>
        <dbReference type="ARBA" id="ARBA00033102"/>
    </source>
</evidence>
<evidence type="ECO:0000256" key="6">
    <source>
        <dbReference type="ARBA" id="ARBA00022642"/>
    </source>
</evidence>
<dbReference type="SUPFAM" id="SSF51690">
    <property type="entry name" value="Nicotinate/Quinolinate PRTase C-terminal domain-like"/>
    <property type="match status" value="1"/>
</dbReference>
<dbReference type="GO" id="GO:0004514">
    <property type="term" value="F:nicotinate-nucleotide diphosphorylase (carboxylating) activity"/>
    <property type="evidence" value="ECO:0007669"/>
    <property type="project" value="UniProtKB-EC"/>
</dbReference>
<dbReference type="AlphaFoldDB" id="A0A7W5B4A6"/>
<dbReference type="GO" id="GO:0034213">
    <property type="term" value="P:quinolinate catabolic process"/>
    <property type="evidence" value="ECO:0007669"/>
    <property type="project" value="TreeGrafter"/>
</dbReference>
<dbReference type="NCBIfam" id="TIGR00078">
    <property type="entry name" value="nadC"/>
    <property type="match status" value="1"/>
</dbReference>
<accession>A0A7W5B4A6</accession>
<dbReference type="UniPathway" id="UPA00253">
    <property type="reaction ID" value="UER00331"/>
</dbReference>
<evidence type="ECO:0000256" key="1">
    <source>
        <dbReference type="ARBA" id="ARBA00003237"/>
    </source>
</evidence>
<dbReference type="Pfam" id="PF01729">
    <property type="entry name" value="QRPTase_C"/>
    <property type="match status" value="1"/>
</dbReference>
<dbReference type="InterPro" id="IPR004393">
    <property type="entry name" value="NadC"/>
</dbReference>
<dbReference type="InterPro" id="IPR022412">
    <property type="entry name" value="Quinolinate_PRibosylTrfase_N"/>
</dbReference>
<feature type="domain" description="Quinolinate phosphoribosyl transferase C-terminal" evidence="13">
    <location>
        <begin position="119"/>
        <end position="287"/>
    </location>
</feature>
<dbReference type="CDD" id="cd01572">
    <property type="entry name" value="QPRTase"/>
    <property type="match status" value="1"/>
</dbReference>
<evidence type="ECO:0000256" key="5">
    <source>
        <dbReference type="ARBA" id="ARBA00011944"/>
    </source>
</evidence>
<evidence type="ECO:0000313" key="16">
    <source>
        <dbReference type="Proteomes" id="UP000570361"/>
    </source>
</evidence>
<comment type="caution">
    <text evidence="15">The sequence shown here is derived from an EMBL/GenBank/DDBJ whole genome shotgun (WGS) entry which is preliminary data.</text>
</comment>